<dbReference type="PANTHER" id="PTHR10622">
    <property type="entry name" value="HET DOMAIN-CONTAINING PROTEIN"/>
    <property type="match status" value="1"/>
</dbReference>
<organism evidence="1 2">
    <name type="scientific">Boletus reticuloceps</name>
    <dbReference type="NCBI Taxonomy" id="495285"/>
    <lineage>
        <taxon>Eukaryota</taxon>
        <taxon>Fungi</taxon>
        <taxon>Dikarya</taxon>
        <taxon>Basidiomycota</taxon>
        <taxon>Agaricomycotina</taxon>
        <taxon>Agaricomycetes</taxon>
        <taxon>Agaricomycetidae</taxon>
        <taxon>Boletales</taxon>
        <taxon>Boletineae</taxon>
        <taxon>Boletaceae</taxon>
        <taxon>Boletoideae</taxon>
        <taxon>Boletus</taxon>
    </lineage>
</organism>
<protein>
    <submittedName>
        <fullName evidence="1">Uncharacterized protein</fullName>
    </submittedName>
</protein>
<reference evidence="1" key="1">
    <citation type="submission" date="2021-03" db="EMBL/GenBank/DDBJ databases">
        <title>Evolutionary innovations through gain and loss of genes in the ectomycorrhizal Boletales.</title>
        <authorList>
            <person name="Wu G."/>
            <person name="Miyauchi S."/>
            <person name="Morin E."/>
            <person name="Yang Z.-L."/>
            <person name="Xu J."/>
            <person name="Martin F.M."/>
        </authorList>
    </citation>
    <scope>NUCLEOTIDE SEQUENCE</scope>
    <source>
        <strain evidence="1">BR01</strain>
    </source>
</reference>
<sequence length="117" mass="12877">MWEKLSLFSRRQTTFVEDAAYSLLGMFSVSLPVVYGEGDQALGRVLAQLLASSRETSILAWTGKSGSFNSCLPGSIRVFSELTTSHIPPPMTRAEMQTTTARLSKTFNLASVIKFHD</sequence>
<dbReference type="PANTHER" id="PTHR10622:SF10">
    <property type="entry name" value="HET DOMAIN-CONTAINING PROTEIN"/>
    <property type="match status" value="1"/>
</dbReference>
<proteinExistence type="predicted"/>
<evidence type="ECO:0000313" key="1">
    <source>
        <dbReference type="EMBL" id="KAG6370132.1"/>
    </source>
</evidence>
<evidence type="ECO:0000313" key="2">
    <source>
        <dbReference type="Proteomes" id="UP000683000"/>
    </source>
</evidence>
<dbReference type="AlphaFoldDB" id="A0A8I2YDU4"/>
<comment type="caution">
    <text evidence="1">The sequence shown here is derived from an EMBL/GenBank/DDBJ whole genome shotgun (WGS) entry which is preliminary data.</text>
</comment>
<accession>A0A8I2YDU4</accession>
<keyword evidence="2" id="KW-1185">Reference proteome</keyword>
<dbReference type="OrthoDB" id="2688706at2759"/>
<gene>
    <name evidence="1" type="ORF">JVT61DRAFT_12433</name>
</gene>
<dbReference type="EMBL" id="JAGFBS010000056">
    <property type="protein sequence ID" value="KAG6370132.1"/>
    <property type="molecule type" value="Genomic_DNA"/>
</dbReference>
<name>A0A8I2YDU4_9AGAM</name>
<dbReference type="Proteomes" id="UP000683000">
    <property type="component" value="Unassembled WGS sequence"/>
</dbReference>